<dbReference type="Pfam" id="PF00249">
    <property type="entry name" value="Myb_DNA-binding"/>
    <property type="match status" value="1"/>
</dbReference>
<proteinExistence type="predicted"/>
<dbReference type="GO" id="GO:0042796">
    <property type="term" value="P:snRNA transcription by RNA polymerase III"/>
    <property type="evidence" value="ECO:0007669"/>
    <property type="project" value="TreeGrafter"/>
</dbReference>
<evidence type="ECO:0000313" key="8">
    <source>
        <dbReference type="EMBL" id="CAD8818729.1"/>
    </source>
</evidence>
<keyword evidence="4" id="KW-0539">Nucleus</keyword>
<evidence type="ECO:0000256" key="1">
    <source>
        <dbReference type="ARBA" id="ARBA00023015"/>
    </source>
</evidence>
<evidence type="ECO:0000256" key="3">
    <source>
        <dbReference type="ARBA" id="ARBA00023163"/>
    </source>
</evidence>
<dbReference type="PANTHER" id="PTHR46621:SF1">
    <property type="entry name" value="SNRNA-ACTIVATING PROTEIN COMPLEX SUBUNIT 4"/>
    <property type="match status" value="1"/>
</dbReference>
<dbReference type="GO" id="GO:0001006">
    <property type="term" value="F:RNA polymerase III type 3 promoter sequence-specific DNA binding"/>
    <property type="evidence" value="ECO:0007669"/>
    <property type="project" value="TreeGrafter"/>
</dbReference>
<dbReference type="InterPro" id="IPR009057">
    <property type="entry name" value="Homeodomain-like_sf"/>
</dbReference>
<dbReference type="InterPro" id="IPR001005">
    <property type="entry name" value="SANT/Myb"/>
</dbReference>
<evidence type="ECO:0000256" key="5">
    <source>
        <dbReference type="SAM" id="MobiDB-lite"/>
    </source>
</evidence>
<evidence type="ECO:0000256" key="2">
    <source>
        <dbReference type="ARBA" id="ARBA00023125"/>
    </source>
</evidence>
<dbReference type="CDD" id="cd00167">
    <property type="entry name" value="SANT"/>
    <property type="match status" value="1"/>
</dbReference>
<feature type="compositionally biased region" description="Basic and acidic residues" evidence="5">
    <location>
        <begin position="34"/>
        <end position="55"/>
    </location>
</feature>
<evidence type="ECO:0000256" key="4">
    <source>
        <dbReference type="ARBA" id="ARBA00023242"/>
    </source>
</evidence>
<dbReference type="PROSITE" id="PS51294">
    <property type="entry name" value="HTH_MYB"/>
    <property type="match status" value="1"/>
</dbReference>
<reference evidence="8" key="1">
    <citation type="submission" date="2021-01" db="EMBL/GenBank/DDBJ databases">
        <authorList>
            <person name="Corre E."/>
            <person name="Pelletier E."/>
            <person name="Niang G."/>
            <person name="Scheremetjew M."/>
            <person name="Finn R."/>
            <person name="Kale V."/>
            <person name="Holt S."/>
            <person name="Cochrane G."/>
            <person name="Meng A."/>
            <person name="Brown T."/>
            <person name="Cohen L."/>
        </authorList>
    </citation>
    <scope>NUCLEOTIDE SEQUENCE</scope>
    <source>
        <strain evidence="8">CCMP3278</strain>
    </source>
</reference>
<dbReference type="EMBL" id="HBFP01004387">
    <property type="protein sequence ID" value="CAD8818729.1"/>
    <property type="molecule type" value="Transcribed_RNA"/>
</dbReference>
<name>A0A7S0ZDU4_9RHOD</name>
<dbReference type="Pfam" id="PF13921">
    <property type="entry name" value="Myb_DNA-bind_6"/>
    <property type="match status" value="1"/>
</dbReference>
<feature type="domain" description="HTH myb-type" evidence="7">
    <location>
        <begin position="65"/>
        <end position="115"/>
    </location>
</feature>
<sequence length="177" mass="20865">MAENSEKKEKFRRFPIQLLLNPPLEEDTCNQKVTRTEARETAESSGKKSRDRETNSNESEGTPTRLRWTPEEDEILLTEVRLHGPRRWDRIAERLPGRNGQHVRLRYANYLKFSNDDKERSYTSEEDRMILAAGANNQNKWSQVAKEIRRGNNDVKNRYYLLVRRISKSNVDSKQSK</sequence>
<dbReference type="SMART" id="SM00717">
    <property type="entry name" value="SANT"/>
    <property type="match status" value="2"/>
</dbReference>
<evidence type="ECO:0000259" key="6">
    <source>
        <dbReference type="PROSITE" id="PS50090"/>
    </source>
</evidence>
<keyword evidence="3" id="KW-0804">Transcription</keyword>
<dbReference type="GO" id="GO:0042795">
    <property type="term" value="P:snRNA transcription by RNA polymerase II"/>
    <property type="evidence" value="ECO:0007669"/>
    <property type="project" value="TreeGrafter"/>
</dbReference>
<dbReference type="InterPro" id="IPR017930">
    <property type="entry name" value="Myb_dom"/>
</dbReference>
<dbReference type="PROSITE" id="PS50090">
    <property type="entry name" value="MYB_LIKE"/>
    <property type="match status" value="2"/>
</dbReference>
<organism evidence="8">
    <name type="scientific">Timspurckia oligopyrenoides</name>
    <dbReference type="NCBI Taxonomy" id="708627"/>
    <lineage>
        <taxon>Eukaryota</taxon>
        <taxon>Rhodophyta</taxon>
        <taxon>Bangiophyceae</taxon>
        <taxon>Porphyridiales</taxon>
        <taxon>Porphyridiaceae</taxon>
        <taxon>Timspurckia</taxon>
    </lineage>
</organism>
<dbReference type="Gene3D" id="1.10.10.60">
    <property type="entry name" value="Homeodomain-like"/>
    <property type="match status" value="2"/>
</dbReference>
<dbReference type="SUPFAM" id="SSF46689">
    <property type="entry name" value="Homeodomain-like"/>
    <property type="match status" value="1"/>
</dbReference>
<dbReference type="GO" id="GO:0019185">
    <property type="term" value="C:snRNA-activating protein complex"/>
    <property type="evidence" value="ECO:0007669"/>
    <property type="project" value="TreeGrafter"/>
</dbReference>
<keyword evidence="1" id="KW-0805">Transcription regulation</keyword>
<dbReference type="InterPro" id="IPR051575">
    <property type="entry name" value="Myb-like_DNA-bd"/>
</dbReference>
<feature type="domain" description="Myb-like" evidence="6">
    <location>
        <begin position="114"/>
        <end position="163"/>
    </location>
</feature>
<dbReference type="PANTHER" id="PTHR46621">
    <property type="entry name" value="SNRNA-ACTIVATING PROTEIN COMPLEX SUBUNIT 4"/>
    <property type="match status" value="1"/>
</dbReference>
<feature type="region of interest" description="Disordered" evidence="5">
    <location>
        <begin position="22"/>
        <end position="69"/>
    </location>
</feature>
<keyword evidence="2" id="KW-0238">DNA-binding</keyword>
<dbReference type="AlphaFoldDB" id="A0A7S0ZDU4"/>
<feature type="domain" description="Myb-like" evidence="6">
    <location>
        <begin position="65"/>
        <end position="111"/>
    </location>
</feature>
<protein>
    <submittedName>
        <fullName evidence="8">Uncharacterized protein</fullName>
    </submittedName>
</protein>
<accession>A0A7S0ZDU4</accession>
<dbReference type="GO" id="GO:0000978">
    <property type="term" value="F:RNA polymerase II cis-regulatory region sequence-specific DNA binding"/>
    <property type="evidence" value="ECO:0007669"/>
    <property type="project" value="TreeGrafter"/>
</dbReference>
<evidence type="ECO:0000259" key="7">
    <source>
        <dbReference type="PROSITE" id="PS51294"/>
    </source>
</evidence>
<gene>
    <name evidence="8" type="ORF">TOLI1172_LOCUS3118</name>
</gene>